<comment type="caution">
    <text evidence="2">The sequence shown here is derived from an EMBL/GenBank/DDBJ whole genome shotgun (WGS) entry which is preliminary data.</text>
</comment>
<evidence type="ECO:0008006" key="4">
    <source>
        <dbReference type="Google" id="ProtNLM"/>
    </source>
</evidence>
<reference evidence="2 3" key="1">
    <citation type="submission" date="2024-09" db="EMBL/GenBank/DDBJ databases">
        <title>Rethinking Asexuality: The Enigmatic Case of Functional Sexual Genes in Lepraria (Stereocaulaceae).</title>
        <authorList>
            <person name="Doellman M."/>
            <person name="Sun Y."/>
            <person name="Barcenas-Pena A."/>
            <person name="Lumbsch H.T."/>
            <person name="Grewe F."/>
        </authorList>
    </citation>
    <scope>NUCLEOTIDE SEQUENCE [LARGE SCALE GENOMIC DNA]</scope>
    <source>
        <strain evidence="2 3">Grewe 0041</strain>
    </source>
</reference>
<gene>
    <name evidence="2" type="ORF">ABVK25_002930</name>
</gene>
<feature type="compositionally biased region" description="Polar residues" evidence="1">
    <location>
        <begin position="156"/>
        <end position="166"/>
    </location>
</feature>
<evidence type="ECO:0000256" key="1">
    <source>
        <dbReference type="SAM" id="MobiDB-lite"/>
    </source>
</evidence>
<dbReference type="Proteomes" id="UP001590951">
    <property type="component" value="Unassembled WGS sequence"/>
</dbReference>
<name>A0ABR4BI81_9LECA</name>
<evidence type="ECO:0000313" key="3">
    <source>
        <dbReference type="Proteomes" id="UP001590951"/>
    </source>
</evidence>
<organism evidence="2 3">
    <name type="scientific">Lepraria finkii</name>
    <dbReference type="NCBI Taxonomy" id="1340010"/>
    <lineage>
        <taxon>Eukaryota</taxon>
        <taxon>Fungi</taxon>
        <taxon>Dikarya</taxon>
        <taxon>Ascomycota</taxon>
        <taxon>Pezizomycotina</taxon>
        <taxon>Lecanoromycetes</taxon>
        <taxon>OSLEUM clade</taxon>
        <taxon>Lecanoromycetidae</taxon>
        <taxon>Lecanorales</taxon>
        <taxon>Lecanorineae</taxon>
        <taxon>Stereocaulaceae</taxon>
        <taxon>Lepraria</taxon>
    </lineage>
</organism>
<feature type="region of interest" description="Disordered" evidence="1">
    <location>
        <begin position="135"/>
        <end position="166"/>
    </location>
</feature>
<protein>
    <recommendedName>
        <fullName evidence="4">F-box domain-containing protein</fullName>
    </recommendedName>
</protein>
<sequence length="166" mass="18128">MAFLTDLPTELLQHIISFLEDSEPPSIQNLHENPSEALLNSPHHPIKDLSRTCHRLRQTTFPTLFTNLKVSLDAIDNILPFITQHSLRTKVSTLLLHATTQALETATALSISTDVRPWVRILALIESADPHALTILPPPPPSNTFSPTTSASATNGLSTSPIKSST</sequence>
<accession>A0ABR4BI81</accession>
<dbReference type="EMBL" id="JBHFEH010000007">
    <property type="protein sequence ID" value="KAL2056536.1"/>
    <property type="molecule type" value="Genomic_DNA"/>
</dbReference>
<evidence type="ECO:0000313" key="2">
    <source>
        <dbReference type="EMBL" id="KAL2056536.1"/>
    </source>
</evidence>
<proteinExistence type="predicted"/>
<keyword evidence="3" id="KW-1185">Reference proteome</keyword>
<feature type="compositionally biased region" description="Low complexity" evidence="1">
    <location>
        <begin position="143"/>
        <end position="155"/>
    </location>
</feature>